<dbReference type="EMBL" id="NHNI01000003">
    <property type="protein sequence ID" value="OZY83941.1"/>
    <property type="molecule type" value="Genomic_DNA"/>
</dbReference>
<keyword evidence="4" id="KW-0798">TonB box</keyword>
<dbReference type="AlphaFoldDB" id="A0A266Q3J1"/>
<dbReference type="InterPro" id="IPR036942">
    <property type="entry name" value="Beta-barrel_TonB_sf"/>
</dbReference>
<dbReference type="InterPro" id="IPR000531">
    <property type="entry name" value="Beta-barrel_TonB"/>
</dbReference>
<dbReference type="PANTHER" id="PTHR40980">
    <property type="entry name" value="PLUG DOMAIN-CONTAINING PROTEIN"/>
    <property type="match status" value="1"/>
</dbReference>
<dbReference type="NCBIfam" id="TIGR01782">
    <property type="entry name" value="TonB-Xanth-Caul"/>
    <property type="match status" value="1"/>
</dbReference>
<evidence type="ECO:0000256" key="2">
    <source>
        <dbReference type="ARBA" id="ARBA00023136"/>
    </source>
</evidence>
<keyword evidence="9" id="KW-1185">Reference proteome</keyword>
<comment type="subcellular location">
    <subcellularLocation>
        <location evidence="1 4">Cell outer membrane</location>
    </subcellularLocation>
</comment>
<dbReference type="InterPro" id="IPR037066">
    <property type="entry name" value="Plug_dom_sf"/>
</dbReference>
<dbReference type="GO" id="GO:0009279">
    <property type="term" value="C:cell outer membrane"/>
    <property type="evidence" value="ECO:0007669"/>
    <property type="project" value="UniProtKB-SubCell"/>
</dbReference>
<dbReference type="InterPro" id="IPR012910">
    <property type="entry name" value="Plug_dom"/>
</dbReference>
<evidence type="ECO:0000313" key="8">
    <source>
        <dbReference type="EMBL" id="OZY83941.1"/>
    </source>
</evidence>
<organism evidence="8 9">
    <name type="scientific">Cellvibrio mixtus</name>
    <dbReference type="NCBI Taxonomy" id="39650"/>
    <lineage>
        <taxon>Bacteria</taxon>
        <taxon>Pseudomonadati</taxon>
        <taxon>Pseudomonadota</taxon>
        <taxon>Gammaproteobacteria</taxon>
        <taxon>Cellvibrionales</taxon>
        <taxon>Cellvibrionaceae</taxon>
        <taxon>Cellvibrio</taxon>
    </lineage>
</organism>
<evidence type="ECO:0000259" key="6">
    <source>
        <dbReference type="Pfam" id="PF00593"/>
    </source>
</evidence>
<evidence type="ECO:0000259" key="7">
    <source>
        <dbReference type="Pfam" id="PF07715"/>
    </source>
</evidence>
<dbReference type="Gene3D" id="2.170.130.10">
    <property type="entry name" value="TonB-dependent receptor, plug domain"/>
    <property type="match status" value="1"/>
</dbReference>
<dbReference type="SUPFAM" id="SSF56935">
    <property type="entry name" value="Porins"/>
    <property type="match status" value="1"/>
</dbReference>
<dbReference type="Proteomes" id="UP000216101">
    <property type="component" value="Unassembled WGS sequence"/>
</dbReference>
<evidence type="ECO:0000256" key="5">
    <source>
        <dbReference type="SAM" id="SignalP"/>
    </source>
</evidence>
<dbReference type="InterPro" id="IPR010104">
    <property type="entry name" value="TonB_rcpt_bac"/>
</dbReference>
<dbReference type="PANTHER" id="PTHR40980:SF3">
    <property type="entry name" value="TONB-DEPENDENT RECEPTOR-LIKE BETA-BARREL DOMAIN-CONTAINING PROTEIN"/>
    <property type="match status" value="1"/>
</dbReference>
<dbReference type="Pfam" id="PF00593">
    <property type="entry name" value="TonB_dep_Rec_b-barrel"/>
    <property type="match status" value="1"/>
</dbReference>
<evidence type="ECO:0000313" key="9">
    <source>
        <dbReference type="Proteomes" id="UP000216101"/>
    </source>
</evidence>
<evidence type="ECO:0008006" key="10">
    <source>
        <dbReference type="Google" id="ProtNLM"/>
    </source>
</evidence>
<proteinExistence type="inferred from homology"/>
<keyword evidence="3" id="KW-0998">Cell outer membrane</keyword>
<protein>
    <recommendedName>
        <fullName evidence="10">TonB-dependent receptor</fullName>
    </recommendedName>
</protein>
<sequence length="1021" mass="112695">MGYNTDEKIIGQRFKKSLLAMSIVALSAPAFAQTNTNQDIEEVTVQGIRTSLEDAQALKRDGDTVKDVITASDIGALPDKSVTEALQRVPGVTVGRFAAPTDPNHFAAEGRGVLVRGLDRVHSQFNGRESFSAGNWTSGLSYEDIPPELVGTVEVIKNQTSDIIAGGIAGTVNLITRKPLDMDGRKIFMSAKSSYGDLVDDWSPSYSGLFSDRWDTDAGEFGFLISASTSEFTARGDGINLTNFYERSANQTEFPTLGSTELPGYAGQTLYMPTGPWVQTADSTRDRTGFDAALQWQNTDQTIKATAEFIRSASEESWRERVLFPTTSSQGFDADLTNAVLVGNDATFDEKGFFTSGTITYPWNVAYLASSRGDRTESIVEDASFNLVITPDDKWKIELDYQTLDTTYDRENNTINNRFAMSDVYLDLRTKVPTVKFLGTNASGGVPDWCPPGANPGTTDLSDPAGACDYYQVSIMDTNVDAKGSMDSFTADVEYQIDSGWLKSIAGGAYFSDIDRTTQDDEYINWGAVSHTWGTAPTAGMAGNPELYETVHFGGDFMGGKGLTGDNRAFLFPRMSNTQEKNLLAYDDFLMENGLNNGGWFNRSKRVTIDGQPADAKGYLPHETVTTAIDRQEAYVRFDFANDELAMPIKANLGLRYVSYGVKATGTSRFNAPGLGDVAQEYYEQNFPTYAQFFNGDGSTINVAEPKTYTTTLPTLNISVGVTDEVIARVAFSKAIFFPSLYDMRNTVNYNAAVTSTDDPANPGTIIDMKVSANGVGGNPNLQPEESDQIDLTAEWYFSHVGSLTLSLFHKDISNLFRERNYQTTVTNPVNGTTMDMLVRRQVNEGEGTIQGFEIAYQQFYDFLPGFWSGLGTQFNYTYISQDDLEDATLGTSVSVGGDRNAFRNFNNLPLPGLSEKTYNAALMYQYENIEARLAYNWRSEYLLTRRDANSFAPIYSEDQGYLDASIWYTVNDNIRIGIEGSNLLDEMTLTRTQFNQDGITTPKNYSLTDRRYALSLRATF</sequence>
<feature type="chain" id="PRO_5012356808" description="TonB-dependent receptor" evidence="5">
    <location>
        <begin position="33"/>
        <end position="1021"/>
    </location>
</feature>
<reference evidence="9" key="1">
    <citation type="submission" date="2017-05" db="EMBL/GenBank/DDBJ databases">
        <authorList>
            <person name="Barney B.M."/>
        </authorList>
    </citation>
    <scope>NUCLEOTIDE SEQUENCE [LARGE SCALE GENOMIC DNA]</scope>
    <source>
        <strain evidence="9">PSBB022</strain>
    </source>
</reference>
<dbReference type="Gene3D" id="2.40.170.20">
    <property type="entry name" value="TonB-dependent receptor, beta-barrel domain"/>
    <property type="match status" value="1"/>
</dbReference>
<keyword evidence="5" id="KW-0732">Signal</keyword>
<evidence type="ECO:0000256" key="3">
    <source>
        <dbReference type="ARBA" id="ARBA00023237"/>
    </source>
</evidence>
<keyword evidence="2 4" id="KW-0472">Membrane</keyword>
<dbReference type="RefSeq" id="WP_094986199.1">
    <property type="nucleotide sequence ID" value="NZ_NHNI01000003.1"/>
</dbReference>
<evidence type="ECO:0000256" key="4">
    <source>
        <dbReference type="RuleBase" id="RU003357"/>
    </source>
</evidence>
<name>A0A266Q3J1_9GAMM</name>
<evidence type="ECO:0000256" key="1">
    <source>
        <dbReference type="ARBA" id="ARBA00004442"/>
    </source>
</evidence>
<gene>
    <name evidence="8" type="ORF">CBP51_19265</name>
</gene>
<comment type="caution">
    <text evidence="8">The sequence shown here is derived from an EMBL/GenBank/DDBJ whole genome shotgun (WGS) entry which is preliminary data.</text>
</comment>
<dbReference type="Pfam" id="PF07715">
    <property type="entry name" value="Plug"/>
    <property type="match status" value="1"/>
</dbReference>
<feature type="signal peptide" evidence="5">
    <location>
        <begin position="1"/>
        <end position="32"/>
    </location>
</feature>
<comment type="similarity">
    <text evidence="4">Belongs to the TonB-dependent receptor family.</text>
</comment>
<feature type="domain" description="TonB-dependent receptor plug" evidence="7">
    <location>
        <begin position="63"/>
        <end position="170"/>
    </location>
</feature>
<feature type="domain" description="TonB-dependent receptor-like beta-barrel" evidence="6">
    <location>
        <begin position="465"/>
        <end position="984"/>
    </location>
</feature>
<accession>A0A266Q3J1</accession>